<protein>
    <submittedName>
        <fullName evidence="4">Putative sugar kinase YdjH</fullName>
        <ecNumber evidence="4">2.7.1.-</ecNumber>
    </submittedName>
</protein>
<sequence length="301" mass="32464">MSLLVTGTVAVDTVTTPFGVSEECVGGSAVFFSLAASLFTKVRLVGVIGEDYPFEIIEIFGKKPIDTSGLESRRGSKTFRWKGSYTGDMNEAVTELTELNVLLEAPPAVPQTFQDSEFVFLANTDPAIQNGFVDQLKSAKFVVADTMNLWLDNARGELERLLGRIDMLVLNDAEARCLSGHSNLMLAAEKIFDYGPKYAVIKKGEHGSILCSKDGDVFAMPAFPTRDVVDPTGAGDSFAGGMLGYIAGKGKADFAALRQAVVMGTACASFTVEGFSINSISKVTPEMIQERVKKLKDVTQW</sequence>
<dbReference type="InterPro" id="IPR011611">
    <property type="entry name" value="PfkB_dom"/>
</dbReference>
<accession>A0A1R7T664</accession>
<dbReference type="GO" id="GO:0005829">
    <property type="term" value="C:cytosol"/>
    <property type="evidence" value="ECO:0007669"/>
    <property type="project" value="TreeGrafter"/>
</dbReference>
<dbReference type="PANTHER" id="PTHR10584">
    <property type="entry name" value="SUGAR KINASE"/>
    <property type="match status" value="1"/>
</dbReference>
<name>A0A1R7T664_9BACT</name>
<feature type="domain" description="Carbohydrate kinase PfkB" evidence="3">
    <location>
        <begin position="35"/>
        <end position="275"/>
    </location>
</feature>
<evidence type="ECO:0000259" key="3">
    <source>
        <dbReference type="Pfam" id="PF00294"/>
    </source>
</evidence>
<dbReference type="PROSITE" id="PS00584">
    <property type="entry name" value="PFKB_KINASES_2"/>
    <property type="match status" value="1"/>
</dbReference>
<proteinExistence type="predicted"/>
<dbReference type="Proteomes" id="UP000188181">
    <property type="component" value="Chromosome"/>
</dbReference>
<dbReference type="EC" id="2.7.1.-" evidence="4"/>
<dbReference type="AlphaFoldDB" id="A0A1R7T664"/>
<dbReference type="RefSeq" id="WP_146684581.1">
    <property type="nucleotide sequence ID" value="NZ_CP019646.1"/>
</dbReference>
<dbReference type="GO" id="GO:0016301">
    <property type="term" value="F:kinase activity"/>
    <property type="evidence" value="ECO:0007669"/>
    <property type="project" value="UniProtKB-KW"/>
</dbReference>
<dbReference type="OrthoDB" id="9813569at2"/>
<dbReference type="KEGG" id="pbas:SMSP2_02769"/>
<organism evidence="4 5">
    <name type="scientific">Limihaloglobus sulfuriphilus</name>
    <dbReference type="NCBI Taxonomy" id="1851148"/>
    <lineage>
        <taxon>Bacteria</taxon>
        <taxon>Pseudomonadati</taxon>
        <taxon>Planctomycetota</taxon>
        <taxon>Phycisphaerae</taxon>
        <taxon>Sedimentisphaerales</taxon>
        <taxon>Sedimentisphaeraceae</taxon>
        <taxon>Limihaloglobus</taxon>
    </lineage>
</organism>
<dbReference type="InterPro" id="IPR002173">
    <property type="entry name" value="Carboh/pur_kinase_PfkB_CS"/>
</dbReference>
<dbReference type="STRING" id="1851148.SMSP2_02769"/>
<gene>
    <name evidence="4" type="primary">ydjH_2</name>
    <name evidence="4" type="ORF">SMSP2_02769</name>
</gene>
<reference evidence="5" key="1">
    <citation type="submission" date="2017-02" db="EMBL/GenBank/DDBJ databases">
        <title>Comparative genomics and description of representatives of a novel lineage of planctomycetes thriving in anoxic sediments.</title>
        <authorList>
            <person name="Spring S."/>
            <person name="Bunk B."/>
            <person name="Sproer C."/>
        </authorList>
    </citation>
    <scope>NUCLEOTIDE SEQUENCE [LARGE SCALE GENOMIC DNA]</scope>
    <source>
        <strain evidence="5">SM-Chi-D1</strain>
    </source>
</reference>
<dbReference type="SUPFAM" id="SSF53613">
    <property type="entry name" value="Ribokinase-like"/>
    <property type="match status" value="1"/>
</dbReference>
<dbReference type="InterPro" id="IPR029056">
    <property type="entry name" value="Ribokinase-like"/>
</dbReference>
<evidence type="ECO:0000313" key="4">
    <source>
        <dbReference type="EMBL" id="AQQ72386.1"/>
    </source>
</evidence>
<evidence type="ECO:0000313" key="5">
    <source>
        <dbReference type="Proteomes" id="UP000188181"/>
    </source>
</evidence>
<keyword evidence="5" id="KW-1185">Reference proteome</keyword>
<dbReference type="PANTHER" id="PTHR10584:SF166">
    <property type="entry name" value="RIBOKINASE"/>
    <property type="match status" value="1"/>
</dbReference>
<evidence type="ECO:0000256" key="1">
    <source>
        <dbReference type="ARBA" id="ARBA00022679"/>
    </source>
</evidence>
<dbReference type="EMBL" id="CP019646">
    <property type="protein sequence ID" value="AQQ72386.1"/>
    <property type="molecule type" value="Genomic_DNA"/>
</dbReference>
<keyword evidence="2 4" id="KW-0418">Kinase</keyword>
<dbReference type="Gene3D" id="3.40.1190.20">
    <property type="match status" value="1"/>
</dbReference>
<keyword evidence="1 4" id="KW-0808">Transferase</keyword>
<dbReference type="Pfam" id="PF00294">
    <property type="entry name" value="PfkB"/>
    <property type="match status" value="1"/>
</dbReference>
<evidence type="ECO:0000256" key="2">
    <source>
        <dbReference type="ARBA" id="ARBA00022777"/>
    </source>
</evidence>